<dbReference type="InterPro" id="IPR002933">
    <property type="entry name" value="Peptidase_M20"/>
</dbReference>
<dbReference type="InterPro" id="IPR011650">
    <property type="entry name" value="Peptidase_M20_dimer"/>
</dbReference>
<dbReference type="Pfam" id="PF01546">
    <property type="entry name" value="Peptidase_M20"/>
    <property type="match status" value="1"/>
</dbReference>
<evidence type="ECO:0000256" key="1">
    <source>
        <dbReference type="ARBA" id="ARBA00006153"/>
    </source>
</evidence>
<dbReference type="SUPFAM" id="SSF55031">
    <property type="entry name" value="Bacterial exopeptidase dimerisation domain"/>
    <property type="match status" value="1"/>
</dbReference>
<dbReference type="PIRSF" id="PIRSF001235">
    <property type="entry name" value="Amidase_carbamoylase"/>
    <property type="match status" value="1"/>
</dbReference>
<dbReference type="PANTHER" id="PTHR32494:SF5">
    <property type="entry name" value="ALLANTOATE AMIDOHYDROLASE"/>
    <property type="match status" value="1"/>
</dbReference>
<dbReference type="NCBIfam" id="TIGR01879">
    <property type="entry name" value="hydantase"/>
    <property type="match status" value="1"/>
</dbReference>
<dbReference type="PANTHER" id="PTHR32494">
    <property type="entry name" value="ALLANTOATE DEIMINASE-RELATED"/>
    <property type="match status" value="1"/>
</dbReference>
<sequence>MSVFEKLVKTYDKSLNYDGVDGERLANRIDTLSKIGASPGGGVTRIGFSDEEKEAKAEVITWMKEAGLTVETDGVGNVFARFKGKDDHSSIASGSHVDSVPEGGNFDGPLGVLAALEVVEAWKTEGFIPEKSFEVVIFSDEEGSRFNSGIFGSRSYMGLVDEASQSLLKDNNGRTLEEVLDHYGTSIDEYRSVKKRDWEFFAELHIEQGKVLEKNNQPAGVVSGIAGPAWLEVEFKGVAGHAGNTPMNDRKDALVAAGQFVSEIESLPGTVSETAVTTVGKLEVYPNGANVIPESVKMIVDIRDIFKETRDEVLKLVENKAQNISGQRGIEVSLSTTTKITPVPIAEEYRAEIAGILKEMEIEPLEIPSGAGHDSMIIGSEIPVAMIFARSENGISHNPEEWTTLNDCVTSVHVLKEFIEKQMTK</sequence>
<keyword evidence="5" id="KW-1185">Reference proteome</keyword>
<feature type="domain" description="Peptidase M20 dimerisation" evidence="3">
    <location>
        <begin position="226"/>
        <end position="324"/>
    </location>
</feature>
<dbReference type="Proteomes" id="UP001597519">
    <property type="component" value="Unassembled WGS sequence"/>
</dbReference>
<protein>
    <submittedName>
        <fullName evidence="4">M20 family metallo-hydrolase</fullName>
    </submittedName>
</protein>
<dbReference type="Pfam" id="PF07687">
    <property type="entry name" value="M20_dimer"/>
    <property type="match status" value="1"/>
</dbReference>
<proteinExistence type="inferred from homology"/>
<comment type="similarity">
    <text evidence="1">Belongs to the peptidase M20 family.</text>
</comment>
<dbReference type="CDD" id="cd03884">
    <property type="entry name" value="M20_bAS"/>
    <property type="match status" value="1"/>
</dbReference>
<evidence type="ECO:0000313" key="4">
    <source>
        <dbReference type="EMBL" id="MFD2831490.1"/>
    </source>
</evidence>
<dbReference type="Gene3D" id="3.30.70.360">
    <property type="match status" value="1"/>
</dbReference>
<name>A0ABW5WZT6_9STAP</name>
<dbReference type="Gene3D" id="3.40.630.10">
    <property type="entry name" value="Zn peptidases"/>
    <property type="match status" value="1"/>
</dbReference>
<organism evidence="4 5">
    <name type="scientific">Corticicoccus populi</name>
    <dbReference type="NCBI Taxonomy" id="1812821"/>
    <lineage>
        <taxon>Bacteria</taxon>
        <taxon>Bacillati</taxon>
        <taxon>Bacillota</taxon>
        <taxon>Bacilli</taxon>
        <taxon>Bacillales</taxon>
        <taxon>Staphylococcaceae</taxon>
        <taxon>Corticicoccus</taxon>
    </lineage>
</organism>
<evidence type="ECO:0000313" key="5">
    <source>
        <dbReference type="Proteomes" id="UP001597519"/>
    </source>
</evidence>
<dbReference type="RefSeq" id="WP_377775792.1">
    <property type="nucleotide sequence ID" value="NZ_JBHUOQ010000005.1"/>
</dbReference>
<dbReference type="InterPro" id="IPR036264">
    <property type="entry name" value="Bact_exopeptidase_dim_dom"/>
</dbReference>
<evidence type="ECO:0000256" key="2">
    <source>
        <dbReference type="ARBA" id="ARBA00022801"/>
    </source>
</evidence>
<accession>A0ABW5WZT6</accession>
<gene>
    <name evidence="4" type="ORF">ACFSX4_13520</name>
</gene>
<evidence type="ECO:0000259" key="3">
    <source>
        <dbReference type="Pfam" id="PF07687"/>
    </source>
</evidence>
<dbReference type="EMBL" id="JBHUOQ010000005">
    <property type="protein sequence ID" value="MFD2831490.1"/>
    <property type="molecule type" value="Genomic_DNA"/>
</dbReference>
<dbReference type="InterPro" id="IPR010158">
    <property type="entry name" value="Amidase_Cbmase"/>
</dbReference>
<comment type="caution">
    <text evidence="4">The sequence shown here is derived from an EMBL/GenBank/DDBJ whole genome shotgun (WGS) entry which is preliminary data.</text>
</comment>
<dbReference type="NCBIfam" id="NF006771">
    <property type="entry name" value="PRK09290.1-5"/>
    <property type="match status" value="1"/>
</dbReference>
<keyword evidence="2" id="KW-0378">Hydrolase</keyword>
<dbReference type="SUPFAM" id="SSF53187">
    <property type="entry name" value="Zn-dependent exopeptidases"/>
    <property type="match status" value="1"/>
</dbReference>
<reference evidence="5" key="1">
    <citation type="journal article" date="2019" name="Int. J. Syst. Evol. Microbiol.">
        <title>The Global Catalogue of Microorganisms (GCM) 10K type strain sequencing project: providing services to taxonomists for standard genome sequencing and annotation.</title>
        <authorList>
            <consortium name="The Broad Institute Genomics Platform"/>
            <consortium name="The Broad Institute Genome Sequencing Center for Infectious Disease"/>
            <person name="Wu L."/>
            <person name="Ma J."/>
        </authorList>
    </citation>
    <scope>NUCLEOTIDE SEQUENCE [LARGE SCALE GENOMIC DNA]</scope>
    <source>
        <strain evidence="5">KCTC 33575</strain>
    </source>
</reference>